<reference evidence="2" key="1">
    <citation type="journal article" date="2013" name="Genetics">
        <title>The draft genome and transcriptome of Panagrellus redivivus are shaped by the harsh demands of a free-living lifestyle.</title>
        <authorList>
            <person name="Srinivasan J."/>
            <person name="Dillman A.R."/>
            <person name="Macchietto M.G."/>
            <person name="Heikkinen L."/>
            <person name="Lakso M."/>
            <person name="Fracchia K.M."/>
            <person name="Antoshechkin I."/>
            <person name="Mortazavi A."/>
            <person name="Wong G."/>
            <person name="Sternberg P.W."/>
        </authorList>
    </citation>
    <scope>NUCLEOTIDE SEQUENCE [LARGE SCALE GENOMIC DNA]</scope>
    <source>
        <strain evidence="2">MT8872</strain>
    </source>
</reference>
<feature type="compositionally biased region" description="Basic residues" evidence="1">
    <location>
        <begin position="49"/>
        <end position="62"/>
    </location>
</feature>
<proteinExistence type="predicted"/>
<evidence type="ECO:0000313" key="2">
    <source>
        <dbReference type="Proteomes" id="UP000492821"/>
    </source>
</evidence>
<feature type="compositionally biased region" description="Pro residues" evidence="1">
    <location>
        <begin position="137"/>
        <end position="148"/>
    </location>
</feature>
<sequence>MPNYAFLRRRVAPAPHVAPKPPAQSWNQAVLDQTVNEEPQPERLLSFFAKKKPKAASKPPKKPKAEPASQSNASTTSDRDSDGFVKPSLPSRWKSTKTLVATECVPETPANVVKKIKTSDPSLQSAGPMDKFLQKMPPEPMMVIPPTPDVASSSKSKWNASSIARPQFPAPPEKLFTNCGFKDLSKFAAPPKPQFKKPLPPVTIAPVRNVHLPNSPQKVARKDALLKENVPKLRFRDATFGDDDGFDVTQEIGFQNPQRRKINDPNQSTTSNDSRFDFEASARAKPPPLMTQDMIGFDSTMNTTFDSNMTQPDIKLDKPLSPMRPVPEDPSLYIPRSIVPTKSAALETPKPIPTLPIVPEEIAIAGNASFHTPEKKRPLPPKTPLRTKMIVKDADSPLFNDESTDSRERTPSPKPSQSRGIKRMDPGLFSPPKGHLQPYGALAP</sequence>
<feature type="region of interest" description="Disordered" evidence="1">
    <location>
        <begin position="46"/>
        <end position="92"/>
    </location>
</feature>
<evidence type="ECO:0000313" key="3">
    <source>
        <dbReference type="WBParaSite" id="Pan_g5956.t1"/>
    </source>
</evidence>
<feature type="compositionally biased region" description="Low complexity" evidence="1">
    <location>
        <begin position="151"/>
        <end position="162"/>
    </location>
</feature>
<name>A0A7E4W4B5_PANRE</name>
<feature type="compositionally biased region" description="Polar residues" evidence="1">
    <location>
        <begin position="264"/>
        <end position="273"/>
    </location>
</feature>
<protein>
    <submittedName>
        <fullName evidence="3">WH2 domain-containing protein</fullName>
    </submittedName>
</protein>
<feature type="region of interest" description="Disordered" evidence="1">
    <location>
        <begin position="250"/>
        <end position="274"/>
    </location>
</feature>
<feature type="region of interest" description="Disordered" evidence="1">
    <location>
        <begin position="113"/>
        <end position="172"/>
    </location>
</feature>
<evidence type="ECO:0000256" key="1">
    <source>
        <dbReference type="SAM" id="MobiDB-lite"/>
    </source>
</evidence>
<keyword evidence="2" id="KW-1185">Reference proteome</keyword>
<accession>A0A7E4W4B5</accession>
<reference evidence="3" key="2">
    <citation type="submission" date="2020-10" db="UniProtKB">
        <authorList>
            <consortium name="WormBaseParasite"/>
        </authorList>
    </citation>
    <scope>IDENTIFICATION</scope>
</reference>
<organism evidence="2 3">
    <name type="scientific">Panagrellus redivivus</name>
    <name type="common">Microworm</name>
    <dbReference type="NCBI Taxonomy" id="6233"/>
    <lineage>
        <taxon>Eukaryota</taxon>
        <taxon>Metazoa</taxon>
        <taxon>Ecdysozoa</taxon>
        <taxon>Nematoda</taxon>
        <taxon>Chromadorea</taxon>
        <taxon>Rhabditida</taxon>
        <taxon>Tylenchina</taxon>
        <taxon>Panagrolaimomorpha</taxon>
        <taxon>Panagrolaimoidea</taxon>
        <taxon>Panagrolaimidae</taxon>
        <taxon>Panagrellus</taxon>
    </lineage>
</organism>
<dbReference type="AlphaFoldDB" id="A0A7E4W4B5"/>
<dbReference type="WBParaSite" id="Pan_g5956.t1">
    <property type="protein sequence ID" value="Pan_g5956.t1"/>
    <property type="gene ID" value="Pan_g5956"/>
</dbReference>
<dbReference type="Proteomes" id="UP000492821">
    <property type="component" value="Unassembled WGS sequence"/>
</dbReference>
<feature type="region of interest" description="Disordered" evidence="1">
    <location>
        <begin position="368"/>
        <end position="444"/>
    </location>
</feature>
<feature type="region of interest" description="Disordered" evidence="1">
    <location>
        <begin position="1"/>
        <end position="25"/>
    </location>
</feature>